<dbReference type="Proteomes" id="UP000324897">
    <property type="component" value="Chromosome 4"/>
</dbReference>
<name>A0A5J9VWR6_9POAL</name>
<reference evidence="1 2" key="1">
    <citation type="journal article" date="2019" name="Sci. Rep.">
        <title>A high-quality genome of Eragrostis curvula grass provides insights into Poaceae evolution and supports new strategies to enhance forage quality.</title>
        <authorList>
            <person name="Carballo J."/>
            <person name="Santos B.A.C.M."/>
            <person name="Zappacosta D."/>
            <person name="Garbus I."/>
            <person name="Selva J.P."/>
            <person name="Gallo C.A."/>
            <person name="Diaz A."/>
            <person name="Albertini E."/>
            <person name="Caccamo M."/>
            <person name="Echenique V."/>
        </authorList>
    </citation>
    <scope>NUCLEOTIDE SEQUENCE [LARGE SCALE GENOMIC DNA]</scope>
    <source>
        <strain evidence="2">cv. Victoria</strain>
        <tissue evidence="1">Leaf</tissue>
    </source>
</reference>
<sequence length="177" mass="20001">MDLSTPSAPLQQSAMPVRLPPAFNPEMKLPHHPRHERCCFITSSSKRAKSLLVITRFFIFSRVFLFSRSRFGNQLQGYHKSISCSMGLVHQNIALIFITLEANTQKTKIQVWKMMLKQSDGVGAAGDTSGITLFNSLFLVCLQLDVVSFKGRHLLLKELHILVLELQLLFQSLGFIL</sequence>
<gene>
    <name evidence="1" type="ORF">EJB05_13613</name>
</gene>
<dbReference type="EMBL" id="RWGY01000007">
    <property type="protein sequence ID" value="TVU40163.1"/>
    <property type="molecule type" value="Genomic_DNA"/>
</dbReference>
<protein>
    <submittedName>
        <fullName evidence="1">Uncharacterized protein</fullName>
    </submittedName>
</protein>
<dbReference type="AlphaFoldDB" id="A0A5J9VWR6"/>
<dbReference type="Gramene" id="TVU40163">
    <property type="protein sequence ID" value="TVU40163"/>
    <property type="gene ID" value="EJB05_13613"/>
</dbReference>
<evidence type="ECO:0000313" key="1">
    <source>
        <dbReference type="EMBL" id="TVU40163.1"/>
    </source>
</evidence>
<keyword evidence="2" id="KW-1185">Reference proteome</keyword>
<evidence type="ECO:0000313" key="2">
    <source>
        <dbReference type="Proteomes" id="UP000324897"/>
    </source>
</evidence>
<proteinExistence type="predicted"/>
<accession>A0A5J9VWR6</accession>
<comment type="caution">
    <text evidence="1">The sequence shown here is derived from an EMBL/GenBank/DDBJ whole genome shotgun (WGS) entry which is preliminary data.</text>
</comment>
<organism evidence="1 2">
    <name type="scientific">Eragrostis curvula</name>
    <name type="common">weeping love grass</name>
    <dbReference type="NCBI Taxonomy" id="38414"/>
    <lineage>
        <taxon>Eukaryota</taxon>
        <taxon>Viridiplantae</taxon>
        <taxon>Streptophyta</taxon>
        <taxon>Embryophyta</taxon>
        <taxon>Tracheophyta</taxon>
        <taxon>Spermatophyta</taxon>
        <taxon>Magnoliopsida</taxon>
        <taxon>Liliopsida</taxon>
        <taxon>Poales</taxon>
        <taxon>Poaceae</taxon>
        <taxon>PACMAD clade</taxon>
        <taxon>Chloridoideae</taxon>
        <taxon>Eragrostideae</taxon>
        <taxon>Eragrostidinae</taxon>
        <taxon>Eragrostis</taxon>
    </lineage>
</organism>